<keyword evidence="2" id="KW-1185">Reference proteome</keyword>
<dbReference type="EMBL" id="JBDODL010004521">
    <property type="protein sequence ID" value="MES1923065.1"/>
    <property type="molecule type" value="Genomic_DNA"/>
</dbReference>
<dbReference type="Proteomes" id="UP001439008">
    <property type="component" value="Unassembled WGS sequence"/>
</dbReference>
<reference evidence="1 2" key="1">
    <citation type="journal article" date="2024" name="BMC Biol.">
        <title>Comparative genomics of Ascetosporea gives new insight into the evolutionary basis for animal parasitism in Rhizaria.</title>
        <authorList>
            <person name="Hiltunen Thoren M."/>
            <person name="Onut-Brannstrom I."/>
            <person name="Alfjorden A."/>
            <person name="Peckova H."/>
            <person name="Swords F."/>
            <person name="Hooper C."/>
            <person name="Holzer A.S."/>
            <person name="Bass D."/>
            <person name="Burki F."/>
        </authorList>
    </citation>
    <scope>NUCLEOTIDE SEQUENCE [LARGE SCALE GENOMIC DNA]</scope>
    <source>
        <strain evidence="1">20-A016</strain>
    </source>
</reference>
<protein>
    <recommendedName>
        <fullName evidence="3">Ribosomal protein L2</fullName>
    </recommendedName>
</protein>
<evidence type="ECO:0000313" key="2">
    <source>
        <dbReference type="Proteomes" id="UP001439008"/>
    </source>
</evidence>
<evidence type="ECO:0000313" key="1">
    <source>
        <dbReference type="EMBL" id="MES1923065.1"/>
    </source>
</evidence>
<sequence>MGGLKASHLPLQTDNSYAPVLCIEISIQFALPYKHNKRGSQALYSKKGSQAFSIPTYTARGGRRPFQLRRTLQRNRGYT</sequence>
<gene>
    <name evidence="1" type="ORF">MHBO_004600</name>
</gene>
<proteinExistence type="predicted"/>
<name>A0ABV2ATS5_9EUKA</name>
<comment type="caution">
    <text evidence="1">The sequence shown here is derived from an EMBL/GenBank/DDBJ whole genome shotgun (WGS) entry which is preliminary data.</text>
</comment>
<organism evidence="1 2">
    <name type="scientific">Bonamia ostreae</name>
    <dbReference type="NCBI Taxonomy" id="126728"/>
    <lineage>
        <taxon>Eukaryota</taxon>
        <taxon>Sar</taxon>
        <taxon>Rhizaria</taxon>
        <taxon>Endomyxa</taxon>
        <taxon>Ascetosporea</taxon>
        <taxon>Haplosporida</taxon>
        <taxon>Bonamia</taxon>
    </lineage>
</organism>
<evidence type="ECO:0008006" key="3">
    <source>
        <dbReference type="Google" id="ProtNLM"/>
    </source>
</evidence>
<accession>A0ABV2ATS5</accession>